<evidence type="ECO:0000313" key="2">
    <source>
        <dbReference type="Proteomes" id="UP000299102"/>
    </source>
</evidence>
<organism evidence="1 2">
    <name type="scientific">Eumeta variegata</name>
    <name type="common">Bagworm moth</name>
    <name type="synonym">Eumeta japonica</name>
    <dbReference type="NCBI Taxonomy" id="151549"/>
    <lineage>
        <taxon>Eukaryota</taxon>
        <taxon>Metazoa</taxon>
        <taxon>Ecdysozoa</taxon>
        <taxon>Arthropoda</taxon>
        <taxon>Hexapoda</taxon>
        <taxon>Insecta</taxon>
        <taxon>Pterygota</taxon>
        <taxon>Neoptera</taxon>
        <taxon>Endopterygota</taxon>
        <taxon>Lepidoptera</taxon>
        <taxon>Glossata</taxon>
        <taxon>Ditrysia</taxon>
        <taxon>Tineoidea</taxon>
        <taxon>Psychidae</taxon>
        <taxon>Oiketicinae</taxon>
        <taxon>Eumeta</taxon>
    </lineage>
</organism>
<dbReference type="EMBL" id="BGZK01002098">
    <property type="protein sequence ID" value="GBP90622.1"/>
    <property type="molecule type" value="Genomic_DNA"/>
</dbReference>
<reference evidence="1 2" key="1">
    <citation type="journal article" date="2019" name="Commun. Biol.">
        <title>The bagworm genome reveals a unique fibroin gene that provides high tensile strength.</title>
        <authorList>
            <person name="Kono N."/>
            <person name="Nakamura H."/>
            <person name="Ohtoshi R."/>
            <person name="Tomita M."/>
            <person name="Numata K."/>
            <person name="Arakawa K."/>
        </authorList>
    </citation>
    <scope>NUCLEOTIDE SEQUENCE [LARGE SCALE GENOMIC DNA]</scope>
</reference>
<dbReference type="AlphaFoldDB" id="A0A4C1ZT67"/>
<name>A0A4C1ZT67_EUMVA</name>
<gene>
    <name evidence="1" type="ORF">EVAR_67369_1</name>
</gene>
<protein>
    <recommendedName>
        <fullName evidence="3">Mos1 transposase HTH domain-containing protein</fullName>
    </recommendedName>
</protein>
<proteinExistence type="predicted"/>
<accession>A0A4C1ZT67</accession>
<sequence length="149" mass="16656">MLKHDTTRHKTTIYRWYAEFRRGRAFLRTVPFTGQLKTVATPENLATMQEIIQGDRHATYEHIQATMDVGKTQNVFTELHIGGDSIECSTTREGPAGIEPVLGTSLICERNETPDPHTSNVFCCYLRCMGATAVEGTWSGGCSSRHLVH</sequence>
<keyword evidence="2" id="KW-1185">Reference proteome</keyword>
<dbReference type="Proteomes" id="UP000299102">
    <property type="component" value="Unassembled WGS sequence"/>
</dbReference>
<evidence type="ECO:0000313" key="1">
    <source>
        <dbReference type="EMBL" id="GBP90622.1"/>
    </source>
</evidence>
<comment type="caution">
    <text evidence="1">The sequence shown here is derived from an EMBL/GenBank/DDBJ whole genome shotgun (WGS) entry which is preliminary data.</text>
</comment>
<evidence type="ECO:0008006" key="3">
    <source>
        <dbReference type="Google" id="ProtNLM"/>
    </source>
</evidence>